<keyword evidence="6" id="KW-0812">Transmembrane</keyword>
<dbReference type="FunFam" id="3.30.565.10:FF:000010">
    <property type="entry name" value="Sensor histidine kinase RcsC"/>
    <property type="match status" value="1"/>
</dbReference>
<feature type="transmembrane region" description="Helical" evidence="6">
    <location>
        <begin position="20"/>
        <end position="42"/>
    </location>
</feature>
<evidence type="ECO:0000256" key="5">
    <source>
        <dbReference type="PROSITE-ProRule" id="PRU00169"/>
    </source>
</evidence>
<dbReference type="InterPro" id="IPR003594">
    <property type="entry name" value="HATPase_dom"/>
</dbReference>
<dbReference type="CDD" id="cd16922">
    <property type="entry name" value="HATPase_EvgS-ArcB-TorS-like"/>
    <property type="match status" value="1"/>
</dbReference>
<dbReference type="GO" id="GO:0000155">
    <property type="term" value="F:phosphorelay sensor kinase activity"/>
    <property type="evidence" value="ECO:0007669"/>
    <property type="project" value="InterPro"/>
</dbReference>
<keyword evidence="6" id="KW-0472">Membrane</keyword>
<dbReference type="PANTHER" id="PTHR45339">
    <property type="entry name" value="HYBRID SIGNAL TRANSDUCTION HISTIDINE KINASE J"/>
    <property type="match status" value="1"/>
</dbReference>
<dbReference type="Pfam" id="PF00512">
    <property type="entry name" value="HisKA"/>
    <property type="match status" value="1"/>
</dbReference>
<dbReference type="InterPro" id="IPR003661">
    <property type="entry name" value="HisK_dim/P_dom"/>
</dbReference>
<keyword evidence="4" id="KW-0902">Two-component regulatory system</keyword>
<dbReference type="PROSITE" id="PS50110">
    <property type="entry name" value="RESPONSE_REGULATORY"/>
    <property type="match status" value="1"/>
</dbReference>
<dbReference type="SUPFAM" id="SSF52172">
    <property type="entry name" value="CheY-like"/>
    <property type="match status" value="1"/>
</dbReference>
<organism evidence="9 10">
    <name type="scientific">Marinomonas primoryensis</name>
    <dbReference type="NCBI Taxonomy" id="178399"/>
    <lineage>
        <taxon>Bacteria</taxon>
        <taxon>Pseudomonadati</taxon>
        <taxon>Pseudomonadota</taxon>
        <taxon>Gammaproteobacteria</taxon>
        <taxon>Oceanospirillales</taxon>
        <taxon>Oceanospirillaceae</taxon>
        <taxon>Marinomonas</taxon>
    </lineage>
</organism>
<dbReference type="PROSITE" id="PS50109">
    <property type="entry name" value="HIS_KIN"/>
    <property type="match status" value="1"/>
</dbReference>
<keyword evidence="9" id="KW-0808">Transferase</keyword>
<dbReference type="RefSeq" id="WP_176335241.1">
    <property type="nucleotide sequence ID" value="NZ_BAAAEF010000002.1"/>
</dbReference>
<evidence type="ECO:0000256" key="4">
    <source>
        <dbReference type="ARBA" id="ARBA00023012"/>
    </source>
</evidence>
<dbReference type="PRINTS" id="PR00344">
    <property type="entry name" value="BCTRLSENSOR"/>
</dbReference>
<dbReference type="SMART" id="SM00388">
    <property type="entry name" value="HisKA"/>
    <property type="match status" value="1"/>
</dbReference>
<dbReference type="EMBL" id="CP054301">
    <property type="protein sequence ID" value="QKK80508.1"/>
    <property type="molecule type" value="Genomic_DNA"/>
</dbReference>
<evidence type="ECO:0000259" key="7">
    <source>
        <dbReference type="PROSITE" id="PS50109"/>
    </source>
</evidence>
<dbReference type="KEGG" id="mpri:MP3633_1779"/>
<dbReference type="SUPFAM" id="SSF55874">
    <property type="entry name" value="ATPase domain of HSP90 chaperone/DNA topoisomerase II/histidine kinase"/>
    <property type="match status" value="1"/>
</dbReference>
<proteinExistence type="predicted"/>
<evidence type="ECO:0000313" key="10">
    <source>
        <dbReference type="Proteomes" id="UP000509371"/>
    </source>
</evidence>
<sequence length="794" mass="90327">MSFYFSSSLKCIKNKKLSPFLILVIAAVIFMCATIMTFTQLFERQNLIMSVVEEDALWASYQLDREALKLRNALELLDASFSEGRLKEAKLRFDILYSRVNILEKSKLNVLFYRMPSWSENFTYFDEKLKYMDSLLFVETVKLNIGILFKESDLLLDKTERLVLDVLALRSAEKVKHRNDSLDLFIYLSTLISLLAITMAIIVFMLFKQLKVVNVSYGKSIKLTKELDIAVNLSKLSLKAKSDFVATMSHEIRTPLNAIVGFSYLLIDSDLTESDRDKINKIQKAAVNLLGIINGILDFSKIESGKIDLEESSFNLDNMLEYVYQINDSSAKNKGLNFTISRDFSMPDYLIGDQARLQQILINLVSNAIKFTHSGSVAVRVYKNGENEFVIEVRDTGIGIRNGVDIFDFFQQADSSTTRRYGGTGLGLSIVQKLVALLKGHISYESEENEGSQFLVVLPYCPDLTIASYIFESVALISEDISASKLLNEMNFYNYTECKLESIVGCNVPFLVSRGFSTRIDDFTEIQKRVFKESALFLDGASDCTFYSSGLFTPTNMGEKLKVFSSNSKSVHMVDFQESKKIDSFILKGKKVLLAEDNRINADIVIAIVNKMGVSVDWVENGREAYEKAITNSYDLILMDIHMPVMDGYKASEKIHYALNKKKPPILVLTADSLNSNVDDFTSFYFNDALFKPLDPYLLIKKLKYWIERYNKDLIVGHPNEKESTFKLLLDLEALKEMLIEGDSSSNVYIKNIIENHSDYSGTHFLIEILSDINSYDYNDALLKVESLKKYIFI</sequence>
<comment type="catalytic activity">
    <reaction evidence="1">
        <text>ATP + protein L-histidine = ADP + protein N-phospho-L-histidine.</text>
        <dbReference type="EC" id="2.7.13.3"/>
    </reaction>
</comment>
<protein>
    <recommendedName>
        <fullName evidence="2">histidine kinase</fullName>
        <ecNumber evidence="2">2.7.13.3</ecNumber>
    </recommendedName>
</protein>
<dbReference type="InterPro" id="IPR005467">
    <property type="entry name" value="His_kinase_dom"/>
</dbReference>
<evidence type="ECO:0000313" key="9">
    <source>
        <dbReference type="EMBL" id="QKK80508.1"/>
    </source>
</evidence>
<dbReference type="SMART" id="SM00448">
    <property type="entry name" value="REC"/>
    <property type="match status" value="1"/>
</dbReference>
<evidence type="ECO:0000256" key="6">
    <source>
        <dbReference type="SAM" id="Phobius"/>
    </source>
</evidence>
<reference evidence="9 10" key="1">
    <citation type="submission" date="2020-06" db="EMBL/GenBank/DDBJ databases">
        <authorList>
            <person name="Voronona O.L."/>
            <person name="Aksenova E.I."/>
            <person name="Kunda M.S."/>
            <person name="Semenov A.N."/>
            <person name="Ryzhova N."/>
        </authorList>
    </citation>
    <scope>NUCLEOTIDE SEQUENCE [LARGE SCALE GENOMIC DNA]</scope>
    <source>
        <strain evidence="9 10">MPKMM3633</strain>
    </source>
</reference>
<dbReference type="Gene3D" id="1.10.287.130">
    <property type="match status" value="1"/>
</dbReference>
<keyword evidence="3 5" id="KW-0597">Phosphoprotein</keyword>
<dbReference type="Gene3D" id="3.30.565.10">
    <property type="entry name" value="Histidine kinase-like ATPase, C-terminal domain"/>
    <property type="match status" value="1"/>
</dbReference>
<dbReference type="InterPro" id="IPR004358">
    <property type="entry name" value="Sig_transdc_His_kin-like_C"/>
</dbReference>
<name>A0A859CVH6_9GAMM</name>
<dbReference type="Pfam" id="PF00072">
    <property type="entry name" value="Response_reg"/>
    <property type="match status" value="1"/>
</dbReference>
<evidence type="ECO:0000256" key="1">
    <source>
        <dbReference type="ARBA" id="ARBA00000085"/>
    </source>
</evidence>
<evidence type="ECO:0000256" key="2">
    <source>
        <dbReference type="ARBA" id="ARBA00012438"/>
    </source>
</evidence>
<dbReference type="InterPro" id="IPR036097">
    <property type="entry name" value="HisK_dim/P_sf"/>
</dbReference>
<evidence type="ECO:0000259" key="8">
    <source>
        <dbReference type="PROSITE" id="PS50110"/>
    </source>
</evidence>
<accession>A0A859CVH6</accession>
<feature type="transmembrane region" description="Helical" evidence="6">
    <location>
        <begin position="184"/>
        <end position="207"/>
    </location>
</feature>
<dbReference type="Proteomes" id="UP000509371">
    <property type="component" value="Chromosome"/>
</dbReference>
<dbReference type="SMART" id="SM00387">
    <property type="entry name" value="HATPase_c"/>
    <property type="match status" value="1"/>
</dbReference>
<feature type="domain" description="Histidine kinase" evidence="7">
    <location>
        <begin position="247"/>
        <end position="462"/>
    </location>
</feature>
<keyword evidence="9" id="KW-0418">Kinase</keyword>
<dbReference type="EC" id="2.7.13.3" evidence="2"/>
<dbReference type="Pfam" id="PF02518">
    <property type="entry name" value="HATPase_c"/>
    <property type="match status" value="1"/>
</dbReference>
<evidence type="ECO:0000256" key="3">
    <source>
        <dbReference type="ARBA" id="ARBA00022553"/>
    </source>
</evidence>
<feature type="modified residue" description="4-aspartylphosphate" evidence="5">
    <location>
        <position position="640"/>
    </location>
</feature>
<dbReference type="InterPro" id="IPR036890">
    <property type="entry name" value="HATPase_C_sf"/>
</dbReference>
<dbReference type="InterPro" id="IPR011006">
    <property type="entry name" value="CheY-like_superfamily"/>
</dbReference>
<gene>
    <name evidence="9" type="ORF">MP3633_1779</name>
</gene>
<dbReference type="PANTHER" id="PTHR45339:SF1">
    <property type="entry name" value="HYBRID SIGNAL TRANSDUCTION HISTIDINE KINASE J"/>
    <property type="match status" value="1"/>
</dbReference>
<dbReference type="Gene3D" id="3.40.50.2300">
    <property type="match status" value="1"/>
</dbReference>
<dbReference type="InterPro" id="IPR001789">
    <property type="entry name" value="Sig_transdc_resp-reg_receiver"/>
</dbReference>
<dbReference type="CDD" id="cd00082">
    <property type="entry name" value="HisKA"/>
    <property type="match status" value="1"/>
</dbReference>
<dbReference type="AlphaFoldDB" id="A0A859CVH6"/>
<keyword evidence="6" id="KW-1133">Transmembrane helix</keyword>
<dbReference type="CDD" id="cd17546">
    <property type="entry name" value="REC_hyHK_CKI1_RcsC-like"/>
    <property type="match status" value="1"/>
</dbReference>
<dbReference type="SUPFAM" id="SSF47384">
    <property type="entry name" value="Homodimeric domain of signal transducing histidine kinase"/>
    <property type="match status" value="1"/>
</dbReference>
<feature type="domain" description="Response regulatory" evidence="8">
    <location>
        <begin position="591"/>
        <end position="707"/>
    </location>
</feature>